<dbReference type="Pfam" id="PF00072">
    <property type="entry name" value="Response_reg"/>
    <property type="match status" value="1"/>
</dbReference>
<dbReference type="Pfam" id="PF12833">
    <property type="entry name" value="HTH_18"/>
    <property type="match status" value="1"/>
</dbReference>
<evidence type="ECO:0000259" key="5">
    <source>
        <dbReference type="PROSITE" id="PS01124"/>
    </source>
</evidence>
<evidence type="ECO:0000259" key="6">
    <source>
        <dbReference type="PROSITE" id="PS50110"/>
    </source>
</evidence>
<evidence type="ECO:0000256" key="2">
    <source>
        <dbReference type="ARBA" id="ARBA00023125"/>
    </source>
</evidence>
<dbReference type="OrthoDB" id="1974963at2"/>
<dbReference type="InterPro" id="IPR020449">
    <property type="entry name" value="Tscrpt_reg_AraC-type_HTH"/>
</dbReference>
<feature type="domain" description="Response regulatory" evidence="6">
    <location>
        <begin position="3"/>
        <end position="120"/>
    </location>
</feature>
<dbReference type="GO" id="GO:0043565">
    <property type="term" value="F:sequence-specific DNA binding"/>
    <property type="evidence" value="ECO:0007669"/>
    <property type="project" value="InterPro"/>
</dbReference>
<dbReference type="Proteomes" id="UP000316330">
    <property type="component" value="Unassembled WGS sequence"/>
</dbReference>
<dbReference type="AlphaFoldDB" id="A0A559JWF7"/>
<dbReference type="SMART" id="SM00448">
    <property type="entry name" value="REC"/>
    <property type="match status" value="1"/>
</dbReference>
<evidence type="ECO:0000256" key="3">
    <source>
        <dbReference type="ARBA" id="ARBA00023163"/>
    </source>
</evidence>
<evidence type="ECO:0000313" key="8">
    <source>
        <dbReference type="Proteomes" id="UP000316330"/>
    </source>
</evidence>
<feature type="modified residue" description="4-aspartylphosphate" evidence="4">
    <location>
        <position position="55"/>
    </location>
</feature>
<dbReference type="SUPFAM" id="SSF52172">
    <property type="entry name" value="CheY-like"/>
    <property type="match status" value="1"/>
</dbReference>
<dbReference type="SUPFAM" id="SSF46689">
    <property type="entry name" value="Homeodomain-like"/>
    <property type="match status" value="2"/>
</dbReference>
<evidence type="ECO:0000256" key="1">
    <source>
        <dbReference type="ARBA" id="ARBA00023015"/>
    </source>
</evidence>
<evidence type="ECO:0000256" key="4">
    <source>
        <dbReference type="PROSITE-ProRule" id="PRU00169"/>
    </source>
</evidence>
<name>A0A559JWF7_9BACL</name>
<accession>A0A559JWF7</accession>
<dbReference type="EMBL" id="VNJJ01000001">
    <property type="protein sequence ID" value="TVY04223.1"/>
    <property type="molecule type" value="Genomic_DNA"/>
</dbReference>
<organism evidence="7 8">
    <name type="scientific">Cohnella terricola</name>
    <dbReference type="NCBI Taxonomy" id="1289167"/>
    <lineage>
        <taxon>Bacteria</taxon>
        <taxon>Bacillati</taxon>
        <taxon>Bacillota</taxon>
        <taxon>Bacilli</taxon>
        <taxon>Bacillales</taxon>
        <taxon>Paenibacillaceae</taxon>
        <taxon>Cohnella</taxon>
    </lineage>
</organism>
<dbReference type="GO" id="GO:0000160">
    <property type="term" value="P:phosphorelay signal transduction system"/>
    <property type="evidence" value="ECO:0007669"/>
    <property type="project" value="InterPro"/>
</dbReference>
<evidence type="ECO:0000313" key="7">
    <source>
        <dbReference type="EMBL" id="TVY04223.1"/>
    </source>
</evidence>
<dbReference type="PANTHER" id="PTHR43280">
    <property type="entry name" value="ARAC-FAMILY TRANSCRIPTIONAL REGULATOR"/>
    <property type="match status" value="1"/>
</dbReference>
<dbReference type="CDD" id="cd17536">
    <property type="entry name" value="REC_YesN-like"/>
    <property type="match status" value="1"/>
</dbReference>
<dbReference type="PROSITE" id="PS01124">
    <property type="entry name" value="HTH_ARAC_FAMILY_2"/>
    <property type="match status" value="1"/>
</dbReference>
<dbReference type="PROSITE" id="PS50110">
    <property type="entry name" value="RESPONSE_REGULATORY"/>
    <property type="match status" value="1"/>
</dbReference>
<sequence length="532" mass="61684">MYQLLIVDDEAYTAKVIAEGVHWDRMGISSVHVSTNIRRAKEVIRSQRVDLMICDIEMPQGSGLELMEWVNEEAPYVVCIFLTCHADFKFAQRAIQLGSFEYLLKPIRFPEIEKVAERALAAIAAEREKTTEQEKFKRYEVLWTSQQPLFVEHFWRDLLAGMFPSEPERIREYLEKGNLTYSEEARYIPVLIRIQRRRGESFVREEGSLSDILKELLQEQGSMGQPVRMSPEMLLLIVGESEADELRTSMQMLIQTCRGRLDCDLFCYVGVAATAHRMVESYRELLAMDVDNIRLKNEVLFAAHPQEPTGVEDLKALPAHVWMQLLKQNSEAKLLSEIRDYLDDADRNNRLNAKLLREFYHNFLQIVYHVLHLNGLQAHIIFEENSTLALQATRSVEHMLQWIEVLVRQSVRHSQDAEKTGNVVEKVKSYILNRLSDPELSREEIAAHVYLNPDYLTRMFKKVTGMKISDFVVQERIHVAKELLIKTNKPIHSIVTAIGYTNFSHFSRIFKKSTGQTPQEFRHSREELGSLS</sequence>
<comment type="caution">
    <text evidence="7">The sequence shown here is derived from an EMBL/GenBank/DDBJ whole genome shotgun (WGS) entry which is preliminary data.</text>
</comment>
<dbReference type="InterPro" id="IPR009057">
    <property type="entry name" value="Homeodomain-like_sf"/>
</dbReference>
<keyword evidence="4" id="KW-0597">Phosphoprotein</keyword>
<keyword evidence="2" id="KW-0238">DNA-binding</keyword>
<dbReference type="PANTHER" id="PTHR43280:SF2">
    <property type="entry name" value="HTH-TYPE TRANSCRIPTIONAL REGULATOR EXSA"/>
    <property type="match status" value="1"/>
</dbReference>
<proteinExistence type="predicted"/>
<dbReference type="RefSeq" id="WP_144697505.1">
    <property type="nucleotide sequence ID" value="NZ_VNJJ01000001.1"/>
</dbReference>
<reference evidence="7 8" key="1">
    <citation type="submission" date="2019-07" db="EMBL/GenBank/DDBJ databases">
        <authorList>
            <person name="Kim J."/>
        </authorList>
    </citation>
    <scope>NUCLEOTIDE SEQUENCE [LARGE SCALE GENOMIC DNA]</scope>
    <source>
        <strain evidence="7 8">G13</strain>
    </source>
</reference>
<dbReference type="InterPro" id="IPR018060">
    <property type="entry name" value="HTH_AraC"/>
</dbReference>
<keyword evidence="3" id="KW-0804">Transcription</keyword>
<dbReference type="InterPro" id="IPR011006">
    <property type="entry name" value="CheY-like_superfamily"/>
</dbReference>
<dbReference type="SMART" id="SM00342">
    <property type="entry name" value="HTH_ARAC"/>
    <property type="match status" value="1"/>
</dbReference>
<gene>
    <name evidence="7" type="ORF">FPZ45_01080</name>
</gene>
<dbReference type="InterPro" id="IPR001789">
    <property type="entry name" value="Sig_transdc_resp-reg_receiver"/>
</dbReference>
<dbReference type="PRINTS" id="PR00032">
    <property type="entry name" value="HTHARAC"/>
</dbReference>
<feature type="domain" description="HTH araC/xylS-type" evidence="5">
    <location>
        <begin position="425"/>
        <end position="524"/>
    </location>
</feature>
<protein>
    <submittedName>
        <fullName evidence="7">Response regulator</fullName>
    </submittedName>
</protein>
<keyword evidence="1" id="KW-0805">Transcription regulation</keyword>
<dbReference type="GO" id="GO:0003700">
    <property type="term" value="F:DNA-binding transcription factor activity"/>
    <property type="evidence" value="ECO:0007669"/>
    <property type="project" value="InterPro"/>
</dbReference>
<keyword evidence="8" id="KW-1185">Reference proteome</keyword>
<dbReference type="Gene3D" id="1.10.10.60">
    <property type="entry name" value="Homeodomain-like"/>
    <property type="match status" value="2"/>
</dbReference>
<dbReference type="Gene3D" id="3.40.50.2300">
    <property type="match status" value="1"/>
</dbReference>